<dbReference type="EMBL" id="JRES01000780">
    <property type="protein sequence ID" value="KNC28375.1"/>
    <property type="molecule type" value="Genomic_DNA"/>
</dbReference>
<name>A0A0L0C803_LUCCU</name>
<comment type="caution">
    <text evidence="2">The sequence shown here is derived from an EMBL/GenBank/DDBJ whole genome shotgun (WGS) entry which is preliminary data.</text>
</comment>
<dbReference type="Proteomes" id="UP000037069">
    <property type="component" value="Unassembled WGS sequence"/>
</dbReference>
<organism evidence="2 3">
    <name type="scientific">Lucilia cuprina</name>
    <name type="common">Green bottle fly</name>
    <name type="synonym">Australian sheep blowfly</name>
    <dbReference type="NCBI Taxonomy" id="7375"/>
    <lineage>
        <taxon>Eukaryota</taxon>
        <taxon>Metazoa</taxon>
        <taxon>Ecdysozoa</taxon>
        <taxon>Arthropoda</taxon>
        <taxon>Hexapoda</taxon>
        <taxon>Insecta</taxon>
        <taxon>Pterygota</taxon>
        <taxon>Neoptera</taxon>
        <taxon>Endopterygota</taxon>
        <taxon>Diptera</taxon>
        <taxon>Brachycera</taxon>
        <taxon>Muscomorpha</taxon>
        <taxon>Oestroidea</taxon>
        <taxon>Calliphoridae</taxon>
        <taxon>Luciliinae</taxon>
        <taxon>Lucilia</taxon>
    </lineage>
</organism>
<reference evidence="2 3" key="1">
    <citation type="journal article" date="2015" name="Nat. Commun.">
        <title>Lucilia cuprina genome unlocks parasitic fly biology to underpin future interventions.</title>
        <authorList>
            <person name="Anstead C.A."/>
            <person name="Korhonen P.K."/>
            <person name="Young N.D."/>
            <person name="Hall R.S."/>
            <person name="Jex A.R."/>
            <person name="Murali S.C."/>
            <person name="Hughes D.S."/>
            <person name="Lee S.F."/>
            <person name="Perry T."/>
            <person name="Stroehlein A.J."/>
            <person name="Ansell B.R."/>
            <person name="Breugelmans B."/>
            <person name="Hofmann A."/>
            <person name="Qu J."/>
            <person name="Dugan S."/>
            <person name="Lee S.L."/>
            <person name="Chao H."/>
            <person name="Dinh H."/>
            <person name="Han Y."/>
            <person name="Doddapaneni H.V."/>
            <person name="Worley K.C."/>
            <person name="Muzny D.M."/>
            <person name="Ioannidis P."/>
            <person name="Waterhouse R.M."/>
            <person name="Zdobnov E.M."/>
            <person name="James P.J."/>
            <person name="Bagnall N.H."/>
            <person name="Kotze A.C."/>
            <person name="Gibbs R.A."/>
            <person name="Richards S."/>
            <person name="Batterham P."/>
            <person name="Gasser R.B."/>
        </authorList>
    </citation>
    <scope>NUCLEOTIDE SEQUENCE [LARGE SCALE GENOMIC DNA]</scope>
    <source>
        <strain evidence="2 3">LS</strain>
        <tissue evidence="2">Full body</tissue>
    </source>
</reference>
<dbReference type="STRING" id="7375.A0A0L0C803"/>
<dbReference type="InterPro" id="IPR006616">
    <property type="entry name" value="DM9_repeat"/>
</dbReference>
<evidence type="ECO:0000256" key="1">
    <source>
        <dbReference type="SAM" id="MobiDB-lite"/>
    </source>
</evidence>
<feature type="compositionally biased region" description="Pro residues" evidence="1">
    <location>
        <begin position="319"/>
        <end position="335"/>
    </location>
</feature>
<dbReference type="PANTHER" id="PTHR31649">
    <property type="entry name" value="AGAP009604-PA"/>
    <property type="match status" value="1"/>
</dbReference>
<feature type="region of interest" description="Disordered" evidence="1">
    <location>
        <begin position="313"/>
        <end position="335"/>
    </location>
</feature>
<dbReference type="OMA" id="IQQSHRC"/>
<dbReference type="AlphaFoldDB" id="A0A0L0C803"/>
<dbReference type="PANTHER" id="PTHR31649:SF10">
    <property type="entry name" value="IP19903P-RELATED"/>
    <property type="match status" value="1"/>
</dbReference>
<evidence type="ECO:0000313" key="3">
    <source>
        <dbReference type="Proteomes" id="UP000037069"/>
    </source>
</evidence>
<dbReference type="OrthoDB" id="1925699at2759"/>
<protein>
    <submittedName>
        <fullName evidence="2">Uncharacterized protein</fullName>
    </submittedName>
</protein>
<keyword evidence="3" id="KW-1185">Reference proteome</keyword>
<sequence>MATKWLHSSPYAPLPPNAVVGGYDMDGSPIYVGRSYHEGNQLPVKVIPSKRAAYISYAGSEHSKTHYELLVGDNYSWQPCFGANIPPNAIRVGETVSGSEPLFIGRGHHGNSLVVGKIQPSHACLYIPFAGEEIKLDKYEILVYGGAAVAPHPEEGDLIKFEDYKWLPSSAYANIPTNAVVGGNDVDGDMIYVGRSFHEGDMLVAKVIPAKKIAFVSFRGAELPKDHFEILCGRNLVWRHCYNHIIPENAVLCGKTSLGQPVYIGRGHYEGSLTVGKISSVHKALFIPFRGVERRLETYEILVEEKLTPGWQLPASTDPLPPPPPMTLEKPGPYPPVPTPSPYPEIKPPMTTPLDPPPPYGAVCMPMPTPNYPTKPCDFPKPPTNYPPPTPACSFPRPPTNYPQVTPAATYPGPPEHFPNPPPPCYAPTVTHPHNIWIPAHPGSTPGNAVHAGHDIDMTTIYVCRAYHSGDLLPGKAIPGRSSAYVSYQGQEIQKPSYEILVGEHYIWVPAVNGFAVGAVEAGRTACGEPLYVGRAHYNGSLTCGKIQRSHNCLYIPFGGREVKITHGYEILPVEIQLEDAASSSNSNIVLPASSATALPDYDTWVFAQHDQIPADAVHAGYDIDGTPMYVARAFHNGDYIPAKAFPSLNLACITFEDQEIVKSNYEYLTGKSYIWMSPTPFPVGAVVVNPISTNEHLYMGRTNYSGSLLCGKFKRSEDRLYVSFGQREIPITSSFEILVHKDRHASIQLAITSSQ</sequence>
<gene>
    <name evidence="2" type="ORF">FF38_13164</name>
</gene>
<accession>A0A0L0C803</accession>
<evidence type="ECO:0000313" key="2">
    <source>
        <dbReference type="EMBL" id="KNC28375.1"/>
    </source>
</evidence>
<proteinExistence type="predicted"/>
<dbReference type="Pfam" id="PF11901">
    <property type="entry name" value="DM9"/>
    <property type="match status" value="4"/>
</dbReference>
<dbReference type="PRINTS" id="PR01217">
    <property type="entry name" value="PRICHEXTENSN"/>
</dbReference>
<dbReference type="SMART" id="SM00696">
    <property type="entry name" value="DM9"/>
    <property type="match status" value="8"/>
</dbReference>